<dbReference type="Proteomes" id="UP001596052">
    <property type="component" value="Unassembled WGS sequence"/>
</dbReference>
<proteinExistence type="predicted"/>
<keyword evidence="2" id="KW-1185">Reference proteome</keyword>
<reference evidence="2" key="1">
    <citation type="journal article" date="2019" name="Int. J. Syst. Evol. Microbiol.">
        <title>The Global Catalogue of Microorganisms (GCM) 10K type strain sequencing project: providing services to taxonomists for standard genome sequencing and annotation.</title>
        <authorList>
            <consortium name="The Broad Institute Genomics Platform"/>
            <consortium name="The Broad Institute Genome Sequencing Center for Infectious Disease"/>
            <person name="Wu L."/>
            <person name="Ma J."/>
        </authorList>
    </citation>
    <scope>NUCLEOTIDE SEQUENCE [LARGE SCALE GENOMIC DNA]</scope>
    <source>
        <strain evidence="2">CGMCC 4.1469</strain>
    </source>
</reference>
<accession>A0ABW0KSP3</accession>
<sequence length="151" mass="17344">MNVAAEAGEVMTQRVASNEKYTAVTMSDPSLNLASWFVPNELGRYDKGFTKAADLIEHFRRQPAERTDMGIFVVSYTHSVVLNEESKKRMSSHLLRLLDYKPWREAENELVQELVDAANREGIPVWINFTNDMRGPYPNKLLTDPKRTLKK</sequence>
<dbReference type="EMBL" id="JBHSMQ010000004">
    <property type="protein sequence ID" value="MFC5455747.1"/>
    <property type="molecule type" value="Genomic_DNA"/>
</dbReference>
<protein>
    <submittedName>
        <fullName evidence="1">Uncharacterized protein</fullName>
    </submittedName>
</protein>
<name>A0ABW0KSP3_9BACT</name>
<organism evidence="1 2">
    <name type="scientific">Prosthecobacter fluviatilis</name>
    <dbReference type="NCBI Taxonomy" id="445931"/>
    <lineage>
        <taxon>Bacteria</taxon>
        <taxon>Pseudomonadati</taxon>
        <taxon>Verrucomicrobiota</taxon>
        <taxon>Verrucomicrobiia</taxon>
        <taxon>Verrucomicrobiales</taxon>
        <taxon>Verrucomicrobiaceae</taxon>
        <taxon>Prosthecobacter</taxon>
    </lineage>
</organism>
<gene>
    <name evidence="1" type="ORF">ACFQDI_12845</name>
</gene>
<evidence type="ECO:0000313" key="1">
    <source>
        <dbReference type="EMBL" id="MFC5455747.1"/>
    </source>
</evidence>
<comment type="caution">
    <text evidence="1">The sequence shown here is derived from an EMBL/GenBank/DDBJ whole genome shotgun (WGS) entry which is preliminary data.</text>
</comment>
<evidence type="ECO:0000313" key="2">
    <source>
        <dbReference type="Proteomes" id="UP001596052"/>
    </source>
</evidence>